<accession>A0ABZ3BI86</accession>
<dbReference type="Proteomes" id="UP001484179">
    <property type="component" value="Chromosome 1"/>
</dbReference>
<dbReference type="SUPFAM" id="SSF52540">
    <property type="entry name" value="P-loop containing nucleoside triphosphate hydrolases"/>
    <property type="match status" value="1"/>
</dbReference>
<organism evidence="7 8">
    <name type="scientific">Burkholderia pyrrocinia</name>
    <name type="common">Pseudomonas pyrrocinia</name>
    <dbReference type="NCBI Taxonomy" id="60550"/>
    <lineage>
        <taxon>Bacteria</taxon>
        <taxon>Pseudomonadati</taxon>
        <taxon>Pseudomonadota</taxon>
        <taxon>Betaproteobacteria</taxon>
        <taxon>Burkholderiales</taxon>
        <taxon>Burkholderiaceae</taxon>
        <taxon>Burkholderia</taxon>
        <taxon>Burkholderia cepacia complex</taxon>
    </lineage>
</organism>
<dbReference type="InterPro" id="IPR027417">
    <property type="entry name" value="P-loop_NTPase"/>
</dbReference>
<keyword evidence="4 5" id="KW-0067">ATP-binding</keyword>
<evidence type="ECO:0000256" key="5">
    <source>
        <dbReference type="PROSITE-ProRule" id="PRU00560"/>
    </source>
</evidence>
<keyword evidence="8" id="KW-1185">Reference proteome</keyword>
<dbReference type="GO" id="GO:0004386">
    <property type="term" value="F:helicase activity"/>
    <property type="evidence" value="ECO:0007669"/>
    <property type="project" value="UniProtKB-KW"/>
</dbReference>
<dbReference type="EC" id="3.6.4.-" evidence="7"/>
<gene>
    <name evidence="7" type="ORF">WN985_04545</name>
</gene>
<dbReference type="PANTHER" id="PTHR11070:SF3">
    <property type="entry name" value="DNA 3'-5' HELICASE"/>
    <property type="match status" value="1"/>
</dbReference>
<evidence type="ECO:0000256" key="1">
    <source>
        <dbReference type="ARBA" id="ARBA00022741"/>
    </source>
</evidence>
<evidence type="ECO:0000256" key="4">
    <source>
        <dbReference type="ARBA" id="ARBA00022840"/>
    </source>
</evidence>
<feature type="binding site" evidence="5">
    <location>
        <begin position="23"/>
        <end position="30"/>
    </location>
    <ligand>
        <name>ATP</name>
        <dbReference type="ChEBI" id="CHEBI:30616"/>
    </ligand>
</feature>
<dbReference type="InterPro" id="IPR013986">
    <property type="entry name" value="DExx_box_DNA_helicase_dom_sf"/>
</dbReference>
<dbReference type="GO" id="GO:0016787">
    <property type="term" value="F:hydrolase activity"/>
    <property type="evidence" value="ECO:0007669"/>
    <property type="project" value="UniProtKB-KW"/>
</dbReference>
<evidence type="ECO:0000313" key="7">
    <source>
        <dbReference type="EMBL" id="WZW54948.1"/>
    </source>
</evidence>
<dbReference type="Pfam" id="PF00580">
    <property type="entry name" value="UvrD-helicase"/>
    <property type="match status" value="2"/>
</dbReference>
<evidence type="ECO:0000256" key="3">
    <source>
        <dbReference type="ARBA" id="ARBA00022806"/>
    </source>
</evidence>
<dbReference type="RefSeq" id="WP_342308923.1">
    <property type="nucleotide sequence ID" value="NZ_CP150849.1"/>
</dbReference>
<dbReference type="Gene3D" id="1.10.10.160">
    <property type="match status" value="1"/>
</dbReference>
<proteinExistence type="predicted"/>
<feature type="domain" description="UvrD-like helicase ATP-binding" evidence="6">
    <location>
        <begin position="2"/>
        <end position="277"/>
    </location>
</feature>
<dbReference type="InterPro" id="IPR014016">
    <property type="entry name" value="UvrD-like_ATP-bd"/>
</dbReference>
<evidence type="ECO:0000256" key="2">
    <source>
        <dbReference type="ARBA" id="ARBA00022801"/>
    </source>
</evidence>
<name>A0ABZ3BI86_BURPY</name>
<dbReference type="InterPro" id="IPR000212">
    <property type="entry name" value="DNA_helicase_UvrD/REP"/>
</dbReference>
<keyword evidence="1 5" id="KW-0547">Nucleotide-binding</keyword>
<dbReference type="Gene3D" id="3.40.50.300">
    <property type="entry name" value="P-loop containing nucleotide triphosphate hydrolases"/>
    <property type="match status" value="3"/>
</dbReference>
<dbReference type="EMBL" id="CP150849">
    <property type="protein sequence ID" value="WZW54948.1"/>
    <property type="molecule type" value="Genomic_DNA"/>
</dbReference>
<evidence type="ECO:0000259" key="6">
    <source>
        <dbReference type="PROSITE" id="PS51198"/>
    </source>
</evidence>
<keyword evidence="2 5" id="KW-0378">Hydrolase</keyword>
<evidence type="ECO:0000313" key="8">
    <source>
        <dbReference type="Proteomes" id="UP001484179"/>
    </source>
</evidence>
<sequence length="578" mass="62630">MNELSPEQRAIVDAPMAPLAVIACAGSGKTGTAVHRVVEMRRRLGERRGRVALLSFSNVAVETFRKSYQSLAQVLPAGAGRSRVDIDTLDGFITANVLRPHAYRTMGATQSAFLVVGSEPFLNGFTYWTGQYPLPVTKIQVAFHEGAPIFYYDVFGTPELLNQAVARQLVDRLGRVGAYTHDLGRYWVYLTLQEQPAILQALARRYPHIVVDESQDIGTAHQAILDLLATAGVQISLIGDPNQGIYEFAGADGTFLRGYHARIGVAAFELTRNYRSVPSILDLANRLSGREDTPEREPREGGDGAYFIGYAKAELPQLMDAFHAEVVNLGLRPEKSAILCRGRAQADELAGVDAPAGQGAVKGFASAAVLRDKQRDYHSAFKQVASGIVALMANPPDGLLSKLAKPAQFSEVKGLHRLIWAFTRNSDVGLPSSELVAAKEWHAALLERIRNLLDRIHVEFGFAPVENLGRKLAKRGLPETPLALAEDLAAEHGAKIRVDTVHQVKGESIDAVLYVATKEHILAMLGGVGTELGRIGYVAITRARNLLWIGVPANALKELRPALVAAGLREAGAVAKPE</sequence>
<dbReference type="PANTHER" id="PTHR11070">
    <property type="entry name" value="UVRD / RECB / PCRA DNA HELICASE FAMILY MEMBER"/>
    <property type="match status" value="1"/>
</dbReference>
<keyword evidence="3 5" id="KW-0347">Helicase</keyword>
<reference evidence="7 8" key="1">
    <citation type="submission" date="2024-04" db="EMBL/GenBank/DDBJ databases">
        <title>Biological Control Activity of Plant Growth Promoting Rhizobacteria Burkholderia pyrrocinia BX1 against Tobacco black shank Introduction Tobacco black shank (TBS) caused by the oomycete Phytophthora. nicotianae (P. nicotianae) has become a destructive soil.</title>
        <authorList>
            <person name="Liu X."/>
            <person name="Shu C."/>
        </authorList>
    </citation>
    <scope>NUCLEOTIDE SEQUENCE [LARGE SCALE GENOMIC DNA]</scope>
    <source>
        <strain evidence="7 8">BX1</strain>
    </source>
</reference>
<dbReference type="PROSITE" id="PS51198">
    <property type="entry name" value="UVRD_HELICASE_ATP_BIND"/>
    <property type="match status" value="1"/>
</dbReference>
<protein>
    <submittedName>
        <fullName evidence="7">ATP-dependent helicase</fullName>
        <ecNumber evidence="7">3.6.4.-</ecNumber>
    </submittedName>
</protein>